<accession>A0A834R918</accession>
<dbReference type="GO" id="GO:0016567">
    <property type="term" value="P:protein ubiquitination"/>
    <property type="evidence" value="ECO:0007669"/>
    <property type="project" value="UniProtKB-UniPathway"/>
</dbReference>
<dbReference type="SMART" id="SM00249">
    <property type="entry name" value="PHD"/>
    <property type="match status" value="1"/>
</dbReference>
<evidence type="ECO:0000313" key="16">
    <source>
        <dbReference type="EMBL" id="KAF7491317.1"/>
    </source>
</evidence>
<evidence type="ECO:0000256" key="7">
    <source>
        <dbReference type="ARBA" id="ARBA00022786"/>
    </source>
</evidence>
<comment type="subcellular location">
    <subcellularLocation>
        <location evidence="12">Nucleus</location>
    </subcellularLocation>
</comment>
<keyword evidence="6 11" id="KW-0863">Zinc-finger</keyword>
<dbReference type="SMART" id="SM00184">
    <property type="entry name" value="RING"/>
    <property type="match status" value="2"/>
</dbReference>
<evidence type="ECO:0000259" key="13">
    <source>
        <dbReference type="PROSITE" id="PS50016"/>
    </source>
</evidence>
<reference evidence="18" key="1">
    <citation type="journal article" date="2020" name="PLoS Negl. Trop. Dis.">
        <title>High-quality nuclear genome for Sarcoptes scabiei-A critical resource for a neglected parasite.</title>
        <authorList>
            <person name="Korhonen P.K."/>
            <person name="Gasser R.B."/>
            <person name="Ma G."/>
            <person name="Wang T."/>
            <person name="Stroehlein A.J."/>
            <person name="Young N.D."/>
            <person name="Ang C.S."/>
            <person name="Fernando D.D."/>
            <person name="Lu H.C."/>
            <person name="Taylor S."/>
            <person name="Reynolds S.L."/>
            <person name="Mofiz E."/>
            <person name="Najaraj S.H."/>
            <person name="Gowda H."/>
            <person name="Madugundu A."/>
            <person name="Renuse S."/>
            <person name="Holt D."/>
            <person name="Pandey A."/>
            <person name="Papenfuss A.T."/>
            <person name="Fischer K."/>
        </authorList>
    </citation>
    <scope>NUCLEOTIDE SEQUENCE [LARGE SCALE GENOMIC DNA]</scope>
</reference>
<sequence length="771" mass="90502">MPGFKIFFRLNDNLDDRNLRKEIWCPNRRLKIKVLRKLIHKQLIDGSTSSSILDDNDDDVYRLFFNGHELLDEFTLSDCDIDQNDLLQVYRRNLLIRSNDSIIENDNDETIKGDVEQDRNEIESFDEDRIIDRDEFYMRGDYIDAFDASTGAWFPARIIQIKSFRNESNVYQVEFSKPSLNDDQEKRLIDIRPQPYRSIVKDQLRSGLAVTILNHDNQWYVGVIEKSKSSEKNRSTSVWLSLATQGTEMPLLRQRIKFVENRIFHLESNVKIIERSSQLDKIIKFGSPIERRIEPDCSGCRDSFIQTKCNDCGCQVCHLKTEPSKQLICDECNQSFHLWCLKEPLESVPNENDWYCDRCRNETQQDLIEKHREYLDRKVCGNNWGFGMACVGRSFRLNDGDRFGPIEGIVVGSWWRFRVQVSEAGIHSPLATSIYGRQNDGVYSIVYSGCDHNDVDLGDEIYYTVHERKNRRKLSSSSETISRLQGFALALARNCNAILNDQRGSVAIDWRSGKPIRLLRNGNNRCNTTKSNRLKYLPKIGVRYDGIYKVVKYWPEAGTNGHTKWRFLLRRDDPEPAPWTEKGRYRSKKLDLHLQYPQGWCEEFAQKRLWRIDKKILDQQRQVKRFKSNRGELKHSISKYSSDSTIEKLDQFEIPESLRSLIETDLLNRKNWSTILDRKYFKKEEFQKLVCETYRCALCLDLVRKPITTECYHNFCNDCLEQSKSISEEKNDDNRCPICRQESFLLQTINQNQSKTSNQILEKILITIKSI</sequence>
<evidence type="ECO:0000259" key="15">
    <source>
        <dbReference type="PROSITE" id="PS51015"/>
    </source>
</evidence>
<dbReference type="PROSITE" id="PS50016">
    <property type="entry name" value="ZF_PHD_2"/>
    <property type="match status" value="1"/>
</dbReference>
<feature type="domain" description="YDG" evidence="15">
    <location>
        <begin position="404"/>
        <end position="571"/>
    </location>
</feature>
<evidence type="ECO:0000259" key="14">
    <source>
        <dbReference type="PROSITE" id="PS50089"/>
    </source>
</evidence>
<dbReference type="UniPathway" id="UPA00143"/>
<keyword evidence="10 12" id="KW-0539">Nucleus</keyword>
<dbReference type="Gene3D" id="2.30.280.10">
    <property type="entry name" value="SRA-YDG"/>
    <property type="match status" value="1"/>
</dbReference>
<evidence type="ECO:0000256" key="11">
    <source>
        <dbReference type="PROSITE-ProRule" id="PRU00175"/>
    </source>
</evidence>
<dbReference type="PROSITE" id="PS00518">
    <property type="entry name" value="ZF_RING_1"/>
    <property type="match status" value="1"/>
</dbReference>
<dbReference type="Pfam" id="PF02182">
    <property type="entry name" value="SAD_SRA"/>
    <property type="match status" value="1"/>
</dbReference>
<evidence type="ECO:0000256" key="1">
    <source>
        <dbReference type="ARBA" id="ARBA00000900"/>
    </source>
</evidence>
<dbReference type="InterPro" id="IPR017907">
    <property type="entry name" value="Znf_RING_CS"/>
</dbReference>
<evidence type="ECO:0000313" key="18">
    <source>
        <dbReference type="Proteomes" id="UP000070412"/>
    </source>
</evidence>
<dbReference type="InterPro" id="IPR019787">
    <property type="entry name" value="Znf_PHD-finger"/>
</dbReference>
<keyword evidence="7" id="KW-0833">Ubl conjugation pathway</keyword>
<dbReference type="OrthoDB" id="2270193at2759"/>
<reference evidence="17" key="3">
    <citation type="submission" date="2022-06" db="UniProtKB">
        <authorList>
            <consortium name="EnsemblMetazoa"/>
        </authorList>
    </citation>
    <scope>IDENTIFICATION</scope>
</reference>
<keyword evidence="8" id="KW-0862">Zinc</keyword>
<dbReference type="GO" id="GO:0005634">
    <property type="term" value="C:nucleus"/>
    <property type="evidence" value="ECO:0007669"/>
    <property type="project" value="UniProtKB-SubCell"/>
</dbReference>
<dbReference type="InterPro" id="IPR001965">
    <property type="entry name" value="Znf_PHD"/>
</dbReference>
<dbReference type="InterPro" id="IPR011011">
    <property type="entry name" value="Znf_FYVE_PHD"/>
</dbReference>
<feature type="domain" description="RING-type" evidence="14">
    <location>
        <begin position="696"/>
        <end position="740"/>
    </location>
</feature>
<dbReference type="SUPFAM" id="SSF57903">
    <property type="entry name" value="FYVE/PHD zinc finger"/>
    <property type="match status" value="1"/>
</dbReference>
<proteinExistence type="predicted"/>
<evidence type="ECO:0000256" key="5">
    <source>
        <dbReference type="ARBA" id="ARBA00022723"/>
    </source>
</evidence>
<evidence type="ECO:0000256" key="9">
    <source>
        <dbReference type="ARBA" id="ARBA00023125"/>
    </source>
</evidence>
<evidence type="ECO:0000256" key="3">
    <source>
        <dbReference type="ARBA" id="ARBA00012483"/>
    </source>
</evidence>
<protein>
    <recommendedName>
        <fullName evidence="3">RING-type E3 ubiquitin transferase</fullName>
        <ecNumber evidence="3">2.3.2.27</ecNumber>
    </recommendedName>
</protein>
<dbReference type="EC" id="2.3.2.27" evidence="3"/>
<dbReference type="AlphaFoldDB" id="A0A834R918"/>
<dbReference type="EnsemblMetazoa" id="SSS_9149s_mrna">
    <property type="protein sequence ID" value="KAF7491317.1"/>
    <property type="gene ID" value="SSS_9149"/>
</dbReference>
<gene>
    <name evidence="16" type="ORF">SSS_9149</name>
</gene>
<dbReference type="SUPFAM" id="SSF57850">
    <property type="entry name" value="RING/U-box"/>
    <property type="match status" value="1"/>
</dbReference>
<dbReference type="PANTHER" id="PTHR14140:SF45">
    <property type="entry name" value="RING-TYPE E3 UBIQUITIN TRANSFERASE"/>
    <property type="match status" value="1"/>
</dbReference>
<evidence type="ECO:0000256" key="2">
    <source>
        <dbReference type="ARBA" id="ARBA00004906"/>
    </source>
</evidence>
<dbReference type="InterPro" id="IPR003105">
    <property type="entry name" value="SRA_YDG"/>
</dbReference>
<name>A0A834R918_SARSC</name>
<dbReference type="InterPro" id="IPR018957">
    <property type="entry name" value="Znf_C3HC4_RING-type"/>
</dbReference>
<evidence type="ECO:0000313" key="17">
    <source>
        <dbReference type="EnsemblMetazoa" id="KAF7491317.1"/>
    </source>
</evidence>
<dbReference type="Proteomes" id="UP000070412">
    <property type="component" value="Unassembled WGS sequence"/>
</dbReference>
<reference evidence="16" key="2">
    <citation type="submission" date="2020-01" db="EMBL/GenBank/DDBJ databases">
        <authorList>
            <person name="Korhonen P.K.K."/>
            <person name="Guangxu M.G."/>
            <person name="Wang T.W."/>
            <person name="Stroehlein A.J.S."/>
            <person name="Young N.D."/>
            <person name="Ang C.-S.A."/>
            <person name="Fernando D.W.F."/>
            <person name="Lu H.L."/>
            <person name="Taylor S.T."/>
            <person name="Ehtesham M.E.M."/>
            <person name="Najaraj S.H.N."/>
            <person name="Harsha G.H.G."/>
            <person name="Madugundu A.M."/>
            <person name="Renuse S.R."/>
            <person name="Holt D.H."/>
            <person name="Pandey A.P."/>
            <person name="Papenfuss A.P."/>
            <person name="Gasser R.B.G."/>
            <person name="Fischer K.F."/>
        </authorList>
    </citation>
    <scope>NUCLEOTIDE SEQUENCE</scope>
    <source>
        <strain evidence="16">SSS_KF_BRIS2020</strain>
    </source>
</reference>
<dbReference type="GO" id="GO:0008270">
    <property type="term" value="F:zinc ion binding"/>
    <property type="evidence" value="ECO:0007669"/>
    <property type="project" value="UniProtKB-KW"/>
</dbReference>
<dbReference type="SMART" id="SM00466">
    <property type="entry name" value="SRA"/>
    <property type="match status" value="1"/>
</dbReference>
<dbReference type="Gene3D" id="2.30.30.1150">
    <property type="match status" value="1"/>
</dbReference>
<dbReference type="InterPro" id="IPR045134">
    <property type="entry name" value="UHRF1/2-like"/>
</dbReference>
<dbReference type="InterPro" id="IPR015947">
    <property type="entry name" value="PUA-like_sf"/>
</dbReference>
<dbReference type="Gene3D" id="3.30.40.10">
    <property type="entry name" value="Zinc/RING finger domain, C3HC4 (zinc finger)"/>
    <property type="match status" value="1"/>
</dbReference>
<feature type="domain" description="PHD-type" evidence="13">
    <location>
        <begin position="311"/>
        <end position="362"/>
    </location>
</feature>
<dbReference type="CDD" id="cd15525">
    <property type="entry name" value="PHD_UHRF1_2"/>
    <property type="match status" value="1"/>
</dbReference>
<evidence type="ECO:0000256" key="8">
    <source>
        <dbReference type="ARBA" id="ARBA00022833"/>
    </source>
</evidence>
<dbReference type="EMBL" id="WVUK01000060">
    <property type="protein sequence ID" value="KAF7491317.1"/>
    <property type="molecule type" value="Genomic_DNA"/>
</dbReference>
<keyword evidence="18" id="KW-1185">Reference proteome</keyword>
<comment type="pathway">
    <text evidence="2">Protein modification; protein ubiquitination.</text>
</comment>
<dbReference type="SUPFAM" id="SSF54236">
    <property type="entry name" value="Ubiquitin-like"/>
    <property type="match status" value="1"/>
</dbReference>
<keyword evidence="9" id="KW-0238">DNA-binding</keyword>
<dbReference type="GO" id="GO:0003677">
    <property type="term" value="F:DNA binding"/>
    <property type="evidence" value="ECO:0007669"/>
    <property type="project" value="UniProtKB-KW"/>
</dbReference>
<dbReference type="Pfam" id="PF00097">
    <property type="entry name" value="zf-C3HC4"/>
    <property type="match status" value="1"/>
</dbReference>
<dbReference type="SUPFAM" id="SSF88697">
    <property type="entry name" value="PUA domain-like"/>
    <property type="match status" value="1"/>
</dbReference>
<evidence type="ECO:0000256" key="4">
    <source>
        <dbReference type="ARBA" id="ARBA00022679"/>
    </source>
</evidence>
<dbReference type="PROSITE" id="PS50089">
    <property type="entry name" value="ZF_RING_2"/>
    <property type="match status" value="1"/>
</dbReference>
<dbReference type="InterPro" id="IPR036987">
    <property type="entry name" value="SRA-YDG_sf"/>
</dbReference>
<dbReference type="Gene3D" id="2.30.30.140">
    <property type="match status" value="1"/>
</dbReference>
<comment type="catalytic activity">
    <reaction evidence="1">
        <text>S-ubiquitinyl-[E2 ubiquitin-conjugating enzyme]-L-cysteine + [acceptor protein]-L-lysine = [E2 ubiquitin-conjugating enzyme]-L-cysteine + N(6)-ubiquitinyl-[acceptor protein]-L-lysine.</text>
        <dbReference type="EC" id="2.3.2.27"/>
    </reaction>
</comment>
<evidence type="ECO:0000256" key="6">
    <source>
        <dbReference type="ARBA" id="ARBA00022771"/>
    </source>
</evidence>
<dbReference type="InterPro" id="IPR029071">
    <property type="entry name" value="Ubiquitin-like_domsf"/>
</dbReference>
<organism evidence="16">
    <name type="scientific">Sarcoptes scabiei</name>
    <name type="common">Itch mite</name>
    <name type="synonym">Acarus scabiei</name>
    <dbReference type="NCBI Taxonomy" id="52283"/>
    <lineage>
        <taxon>Eukaryota</taxon>
        <taxon>Metazoa</taxon>
        <taxon>Ecdysozoa</taxon>
        <taxon>Arthropoda</taxon>
        <taxon>Chelicerata</taxon>
        <taxon>Arachnida</taxon>
        <taxon>Acari</taxon>
        <taxon>Acariformes</taxon>
        <taxon>Sarcoptiformes</taxon>
        <taxon>Astigmata</taxon>
        <taxon>Psoroptidia</taxon>
        <taxon>Sarcoptoidea</taxon>
        <taxon>Sarcoptidae</taxon>
        <taxon>Sarcoptinae</taxon>
        <taxon>Sarcoptes</taxon>
    </lineage>
</organism>
<dbReference type="GO" id="GO:0061630">
    <property type="term" value="F:ubiquitin protein ligase activity"/>
    <property type="evidence" value="ECO:0007669"/>
    <property type="project" value="UniProtKB-EC"/>
</dbReference>
<dbReference type="Pfam" id="PF00628">
    <property type="entry name" value="PHD"/>
    <property type="match status" value="1"/>
</dbReference>
<dbReference type="InterPro" id="IPR013083">
    <property type="entry name" value="Znf_RING/FYVE/PHD"/>
</dbReference>
<evidence type="ECO:0000256" key="10">
    <source>
        <dbReference type="ARBA" id="ARBA00023242"/>
    </source>
</evidence>
<keyword evidence="5" id="KW-0479">Metal-binding</keyword>
<dbReference type="InterPro" id="IPR001841">
    <property type="entry name" value="Znf_RING"/>
</dbReference>
<evidence type="ECO:0000256" key="12">
    <source>
        <dbReference type="PROSITE-ProRule" id="PRU00358"/>
    </source>
</evidence>
<dbReference type="PANTHER" id="PTHR14140">
    <property type="entry name" value="E3 UBIQUITIN-PROTEIN LIGASE UHRF-RELATED"/>
    <property type="match status" value="1"/>
</dbReference>
<dbReference type="GO" id="GO:0044027">
    <property type="term" value="P:negative regulation of gene expression via chromosomal CpG island methylation"/>
    <property type="evidence" value="ECO:0007669"/>
    <property type="project" value="TreeGrafter"/>
</dbReference>
<keyword evidence="4" id="KW-0808">Transferase</keyword>
<dbReference type="PROSITE" id="PS51015">
    <property type="entry name" value="YDG"/>
    <property type="match status" value="1"/>
</dbReference>